<keyword evidence="8" id="KW-1185">Reference proteome</keyword>
<accession>A0A7K6BR49</accession>
<dbReference type="InterPro" id="IPR053879">
    <property type="entry name" value="HYDIN_VesB_CFA65-like_Ig"/>
</dbReference>
<dbReference type="InterPro" id="IPR013783">
    <property type="entry name" value="Ig-like_fold"/>
</dbReference>
<dbReference type="GO" id="GO:0003341">
    <property type="term" value="P:cilium movement"/>
    <property type="evidence" value="ECO:0007669"/>
    <property type="project" value="TreeGrafter"/>
</dbReference>
<evidence type="ECO:0000313" key="7">
    <source>
        <dbReference type="EMBL" id="NWV04318.1"/>
    </source>
</evidence>
<feature type="domain" description="HYDIN/VesB/CFA65-like Ig-like" evidence="6">
    <location>
        <begin position="27"/>
        <end position="119"/>
    </location>
</feature>
<evidence type="ECO:0000256" key="2">
    <source>
        <dbReference type="ARBA" id="ARBA00004496"/>
    </source>
</evidence>
<dbReference type="Pfam" id="PF22544">
    <property type="entry name" value="HYDIN_VesB_CFA65-like_Ig"/>
    <property type="match status" value="2"/>
</dbReference>
<dbReference type="EMBL" id="VZRJ01002418">
    <property type="protein sequence ID" value="NWV04318.1"/>
    <property type="molecule type" value="Genomic_DNA"/>
</dbReference>
<comment type="subcellular location">
    <subcellularLocation>
        <location evidence="1">Cell projection</location>
        <location evidence="1">Cilium</location>
    </subcellularLocation>
    <subcellularLocation>
        <location evidence="2">Cytoplasm</location>
    </subcellularLocation>
</comment>
<reference evidence="7 8" key="1">
    <citation type="submission" date="2019-09" db="EMBL/GenBank/DDBJ databases">
        <title>Bird 10,000 Genomes (B10K) Project - Family phase.</title>
        <authorList>
            <person name="Zhang G."/>
        </authorList>
    </citation>
    <scope>NUCLEOTIDE SEQUENCE [LARGE SCALE GENOMIC DNA]</scope>
    <source>
        <strain evidence="7">B10K-DU-012-10</strain>
        <tissue evidence="7">Blood</tissue>
    </source>
</reference>
<sequence>QDYCHSVDFISGRETITVPIRAVCARAILEFPDELDFACPVKCSSEKTVLLRNRGNGEARYHFNAESPFSVVPATGTLGAGETMQVTVIFHPMRSDEYFTRLEVRCDTGKSIYTKLHGKAKDFNIALNTYTVNLKAFLTKSDHATVVIENRSNITARFQWKTFANEEEENRMKMRLFNAQCPRNEERVDRLVKASKMETGREEYLSILPRMEQELRTKVQQNPLLFSDDIFSIEPLEGEIGPNCSAEIKLTFKPQKALVYEKVAYCNISGREGRLPLRLIGEGQGPWLELSYYELNLAHIFINSPHIYEVKLFNKGPIDAPFSLTPPSTDVGSCFKFEPQEGIIAPGGCQAIKIFFKCDIVGCFVE</sequence>
<gene>
    <name evidence="7" type="primary">Hydin_0</name>
    <name evidence="7" type="ORF">PTIVIO_R05509</name>
</gene>
<feature type="domain" description="HYDIN/VesB/CFA65-like Ig-like" evidence="6">
    <location>
        <begin position="286"/>
        <end position="363"/>
    </location>
</feature>
<dbReference type="PANTHER" id="PTHR23053">
    <property type="entry name" value="DLEC1 DELETED IN LUNG AND ESOPHAGEAL CANCER 1"/>
    <property type="match status" value="1"/>
</dbReference>
<evidence type="ECO:0000256" key="3">
    <source>
        <dbReference type="ARBA" id="ARBA00022490"/>
    </source>
</evidence>
<proteinExistence type="predicted"/>
<dbReference type="InterPro" id="IPR008962">
    <property type="entry name" value="PapD-like_sf"/>
</dbReference>
<dbReference type="GO" id="GO:0005930">
    <property type="term" value="C:axoneme"/>
    <property type="evidence" value="ECO:0007669"/>
    <property type="project" value="TreeGrafter"/>
</dbReference>
<dbReference type="SUPFAM" id="SSF49354">
    <property type="entry name" value="PapD-like"/>
    <property type="match status" value="1"/>
</dbReference>
<comment type="caution">
    <text evidence="7">The sequence shown here is derived from an EMBL/GenBank/DDBJ whole genome shotgun (WGS) entry which is preliminary data.</text>
</comment>
<feature type="non-terminal residue" evidence="7">
    <location>
        <position position="366"/>
    </location>
</feature>
<evidence type="ECO:0000256" key="4">
    <source>
        <dbReference type="ARBA" id="ARBA00023069"/>
    </source>
</evidence>
<evidence type="ECO:0000259" key="6">
    <source>
        <dbReference type="Pfam" id="PF22544"/>
    </source>
</evidence>
<dbReference type="PANTHER" id="PTHR23053:SF0">
    <property type="entry name" value="HYDROCEPHALUS-INDUCING PROTEIN HOMOLOG"/>
    <property type="match status" value="1"/>
</dbReference>
<evidence type="ECO:0000256" key="1">
    <source>
        <dbReference type="ARBA" id="ARBA00004138"/>
    </source>
</evidence>
<protein>
    <submittedName>
        <fullName evidence="7">HYDIN protein</fullName>
    </submittedName>
</protein>
<dbReference type="Proteomes" id="UP000584880">
    <property type="component" value="Unassembled WGS sequence"/>
</dbReference>
<dbReference type="GO" id="GO:1904158">
    <property type="term" value="P:axonemal central apparatus assembly"/>
    <property type="evidence" value="ECO:0007669"/>
    <property type="project" value="TreeGrafter"/>
</dbReference>
<dbReference type="InterPro" id="IPR033305">
    <property type="entry name" value="Hydin-like"/>
</dbReference>
<feature type="non-terminal residue" evidence="7">
    <location>
        <position position="1"/>
    </location>
</feature>
<evidence type="ECO:0000256" key="5">
    <source>
        <dbReference type="ARBA" id="ARBA00023273"/>
    </source>
</evidence>
<keyword evidence="3" id="KW-0963">Cytoplasm</keyword>
<evidence type="ECO:0000313" key="8">
    <source>
        <dbReference type="Proteomes" id="UP000584880"/>
    </source>
</evidence>
<name>A0A7K6BR49_PTIVI</name>
<keyword evidence="4" id="KW-0969">Cilium</keyword>
<organism evidence="7 8">
    <name type="scientific">Ptilonorhynchus violaceus</name>
    <name type="common">Satin bowerbird</name>
    <name type="synonym">Pyrrhocorax violaceus</name>
    <dbReference type="NCBI Taxonomy" id="28724"/>
    <lineage>
        <taxon>Eukaryota</taxon>
        <taxon>Metazoa</taxon>
        <taxon>Chordata</taxon>
        <taxon>Craniata</taxon>
        <taxon>Vertebrata</taxon>
        <taxon>Euteleostomi</taxon>
        <taxon>Archelosauria</taxon>
        <taxon>Archosauria</taxon>
        <taxon>Dinosauria</taxon>
        <taxon>Saurischia</taxon>
        <taxon>Theropoda</taxon>
        <taxon>Coelurosauria</taxon>
        <taxon>Aves</taxon>
        <taxon>Neognathae</taxon>
        <taxon>Neoaves</taxon>
        <taxon>Telluraves</taxon>
        <taxon>Australaves</taxon>
        <taxon>Passeriformes</taxon>
        <taxon>Ptilonorhynchidae</taxon>
        <taxon>Ptilonorhynchus</taxon>
    </lineage>
</organism>
<dbReference type="Gene3D" id="2.60.40.10">
    <property type="entry name" value="Immunoglobulins"/>
    <property type="match status" value="3"/>
</dbReference>
<dbReference type="AlphaFoldDB" id="A0A7K6BR49"/>
<keyword evidence="5" id="KW-0966">Cell projection</keyword>